<name>A0A6A6CWJ1_ZASCE</name>
<sequence>MAASWKVKTMPLNDDTLPPASASELKTKAQFSIQTFVDNAARDWQHIRDRLQIYGDALRSKWKKLSKANRKALILQAQPDLSPNKSPEQRIMFEIEKPEKDSRIGILSTTLAQASVLDLVPENLSLQQRNAFLVPYLNIETLVDDQSRLLSLLHNRSVWTLEEWVPFDAEQMRMGFQRGFLAEKFSTKCVGMFGEQFGQLLDWNKDACHSWAMVGYPLASLVLEAQAFLLSFLRKVVDLLYFLQTDPAYLQHCIRLGSQKIHPDQDPDAAWLGKAAELVLWESINDIRRLRHVVEQCDYLVDLEHLEPMSVESPGPSRYEMAFSVLSFTTCKDLGDCLETMRRMIHTDGDFRSSYNYWCTSNGTVKAKLKWDGEKIGGQKRLFENDPLLWALLTLADSPSDLGANNKSLAMRLIDDCLKDPKERRRISPPFYAFLSKFALYDLMLSELHHLRPRLIPFNPETMLEHNEECWLALRYPTHGPRKQSLEELHQIKPLLKKVCEKPWPKGKKDEKWHEEAQIIRQDMTRPGQFSWACVLDPSLCVACVERRSRRSLLSWLTILAMSMRQRSKLRMTRLTAWSDEAENSSGEASPEINEVDVQAARLAGTLTLSEEPPPANTIEVNAESIRIFSRMFSSGEESKGIVKWQQVVTAMADAGFAATHCGGSAVSFCPIEGASMKGSIVFHKPHPEPNVDSVMLHMMGKRLRKWFGWGNETFVEREKKKD</sequence>
<dbReference type="Proteomes" id="UP000799537">
    <property type="component" value="Unassembled WGS sequence"/>
</dbReference>
<reference evidence="1" key="1">
    <citation type="journal article" date="2020" name="Stud. Mycol.">
        <title>101 Dothideomycetes genomes: a test case for predicting lifestyles and emergence of pathogens.</title>
        <authorList>
            <person name="Haridas S."/>
            <person name="Albert R."/>
            <person name="Binder M."/>
            <person name="Bloem J."/>
            <person name="Labutti K."/>
            <person name="Salamov A."/>
            <person name="Andreopoulos B."/>
            <person name="Baker S."/>
            <person name="Barry K."/>
            <person name="Bills G."/>
            <person name="Bluhm B."/>
            <person name="Cannon C."/>
            <person name="Castanera R."/>
            <person name="Culley D."/>
            <person name="Daum C."/>
            <person name="Ezra D."/>
            <person name="Gonzalez J."/>
            <person name="Henrissat B."/>
            <person name="Kuo A."/>
            <person name="Liang C."/>
            <person name="Lipzen A."/>
            <person name="Lutzoni F."/>
            <person name="Magnuson J."/>
            <person name="Mondo S."/>
            <person name="Nolan M."/>
            <person name="Ohm R."/>
            <person name="Pangilinan J."/>
            <person name="Park H.-J."/>
            <person name="Ramirez L."/>
            <person name="Alfaro M."/>
            <person name="Sun H."/>
            <person name="Tritt A."/>
            <person name="Yoshinaga Y."/>
            <person name="Zwiers L.-H."/>
            <person name="Turgeon B."/>
            <person name="Goodwin S."/>
            <person name="Spatafora J."/>
            <person name="Crous P."/>
            <person name="Grigoriev I."/>
        </authorList>
    </citation>
    <scope>NUCLEOTIDE SEQUENCE</scope>
    <source>
        <strain evidence="1">ATCC 36951</strain>
    </source>
</reference>
<organism evidence="1 2">
    <name type="scientific">Zasmidium cellare ATCC 36951</name>
    <dbReference type="NCBI Taxonomy" id="1080233"/>
    <lineage>
        <taxon>Eukaryota</taxon>
        <taxon>Fungi</taxon>
        <taxon>Dikarya</taxon>
        <taxon>Ascomycota</taxon>
        <taxon>Pezizomycotina</taxon>
        <taxon>Dothideomycetes</taxon>
        <taxon>Dothideomycetidae</taxon>
        <taxon>Mycosphaerellales</taxon>
        <taxon>Mycosphaerellaceae</taxon>
        <taxon>Zasmidium</taxon>
    </lineage>
</organism>
<keyword evidence="2" id="KW-1185">Reference proteome</keyword>
<accession>A0A6A6CWJ1</accession>
<protein>
    <recommendedName>
        <fullName evidence="3">Clr5 domain-containing protein</fullName>
    </recommendedName>
</protein>
<dbReference type="PANTHER" id="PTHR40788:SF1">
    <property type="entry name" value="IPA PROTEIN"/>
    <property type="match status" value="1"/>
</dbReference>
<evidence type="ECO:0000313" key="2">
    <source>
        <dbReference type="Proteomes" id="UP000799537"/>
    </source>
</evidence>
<dbReference type="PANTHER" id="PTHR40788">
    <property type="entry name" value="CLR5 DOMAIN-CONTAINING PROTEIN-RELATED"/>
    <property type="match status" value="1"/>
</dbReference>
<evidence type="ECO:0000313" key="1">
    <source>
        <dbReference type="EMBL" id="KAF2171385.1"/>
    </source>
</evidence>
<dbReference type="OrthoDB" id="3650858at2759"/>
<gene>
    <name evidence="1" type="ORF">M409DRAFT_50831</name>
</gene>
<proteinExistence type="predicted"/>
<dbReference type="AlphaFoldDB" id="A0A6A6CWJ1"/>
<dbReference type="GeneID" id="54564915"/>
<dbReference type="RefSeq" id="XP_033672274.1">
    <property type="nucleotide sequence ID" value="XM_033811643.1"/>
</dbReference>
<dbReference type="EMBL" id="ML993583">
    <property type="protein sequence ID" value="KAF2171385.1"/>
    <property type="molecule type" value="Genomic_DNA"/>
</dbReference>
<evidence type="ECO:0008006" key="3">
    <source>
        <dbReference type="Google" id="ProtNLM"/>
    </source>
</evidence>